<protein>
    <submittedName>
        <fullName evidence="1">Uncharacterized protein</fullName>
    </submittedName>
</protein>
<reference evidence="1 2" key="1">
    <citation type="submission" date="2019-05" db="EMBL/GenBank/DDBJ databases">
        <title>Draft Whole-Genome sequence of the green sulfur bacterium Prosthecochloris vibrioformis DSM 260.</title>
        <authorList>
            <person name="Meyer T.E."/>
            <person name="Kyndt J.A."/>
        </authorList>
    </citation>
    <scope>NUCLEOTIDE SEQUENCE [LARGE SCALE GENOMIC DNA]</scope>
    <source>
        <strain evidence="1 2">DSM 260</strain>
    </source>
</reference>
<evidence type="ECO:0000313" key="2">
    <source>
        <dbReference type="Proteomes" id="UP000309544"/>
    </source>
</evidence>
<dbReference type="AlphaFoldDB" id="A0A5C4RZB4"/>
<organism evidence="1 2">
    <name type="scientific">Prosthecochloris vibrioformis</name>
    <name type="common">Chlorobium vibrioforme</name>
    <dbReference type="NCBI Taxonomy" id="1098"/>
    <lineage>
        <taxon>Bacteria</taxon>
        <taxon>Pseudomonadati</taxon>
        <taxon>Chlorobiota</taxon>
        <taxon>Chlorobiia</taxon>
        <taxon>Chlorobiales</taxon>
        <taxon>Chlorobiaceae</taxon>
        <taxon>Prosthecochloris</taxon>
    </lineage>
</organism>
<name>A0A5C4RZB4_PROVB</name>
<comment type="caution">
    <text evidence="1">The sequence shown here is derived from an EMBL/GenBank/DDBJ whole genome shotgun (WGS) entry which is preliminary data.</text>
</comment>
<gene>
    <name evidence="1" type="ORF">FGF68_08475</name>
</gene>
<sequence length="84" mass="9431">MKRLNACFCRRELILLVTFFCLPLNLRADNIFSNWTDGVQATGWETGAAFGTMTALGLFSWEWGSSTSFRWHPEGVGMASAEIH</sequence>
<dbReference type="Proteomes" id="UP000309544">
    <property type="component" value="Unassembled WGS sequence"/>
</dbReference>
<evidence type="ECO:0000313" key="1">
    <source>
        <dbReference type="EMBL" id="TNJ36258.1"/>
    </source>
</evidence>
<dbReference type="RefSeq" id="WP_139626753.1">
    <property type="nucleotide sequence ID" value="NZ_VDCI01000007.1"/>
</dbReference>
<accession>A0A5C4RZB4</accession>
<keyword evidence="2" id="KW-1185">Reference proteome</keyword>
<dbReference type="EMBL" id="VDCI01000007">
    <property type="protein sequence ID" value="TNJ36258.1"/>
    <property type="molecule type" value="Genomic_DNA"/>
</dbReference>
<proteinExistence type="predicted"/>